<feature type="transmembrane region" description="Helical" evidence="1">
    <location>
        <begin position="16"/>
        <end position="40"/>
    </location>
</feature>
<proteinExistence type="predicted"/>
<dbReference type="OrthoDB" id="2971011at2"/>
<reference evidence="2 3" key="1">
    <citation type="submission" date="2016-10" db="EMBL/GenBank/DDBJ databases">
        <authorList>
            <person name="de Groot N.N."/>
        </authorList>
    </citation>
    <scope>NUCLEOTIDE SEQUENCE [LARGE SCALE GENOMIC DNA]</scope>
    <source>
        <strain evidence="2 3">DSM 21633</strain>
    </source>
</reference>
<dbReference type="AlphaFoldDB" id="A0A1H9F4T0"/>
<feature type="transmembrane region" description="Helical" evidence="1">
    <location>
        <begin position="52"/>
        <end position="71"/>
    </location>
</feature>
<dbReference type="RefSeq" id="WP_091773323.1">
    <property type="nucleotide sequence ID" value="NZ_FOES01000011.1"/>
</dbReference>
<protein>
    <submittedName>
        <fullName evidence="2">Uncharacterized protein</fullName>
    </submittedName>
</protein>
<feature type="transmembrane region" description="Helical" evidence="1">
    <location>
        <begin position="83"/>
        <end position="101"/>
    </location>
</feature>
<keyword evidence="1" id="KW-1133">Transmembrane helix</keyword>
<accession>A0A1H9F4T0</accession>
<keyword evidence="3" id="KW-1185">Reference proteome</keyword>
<gene>
    <name evidence="2" type="ORF">SAMN05216362_11131</name>
</gene>
<name>A0A1H9F4T0_9BACI</name>
<dbReference type="STRING" id="571933.SAMN05216362_11131"/>
<keyword evidence="1" id="KW-0472">Membrane</keyword>
<dbReference type="Proteomes" id="UP000199427">
    <property type="component" value="Unassembled WGS sequence"/>
</dbReference>
<dbReference type="EMBL" id="FOES01000011">
    <property type="protein sequence ID" value="SEQ32895.1"/>
    <property type="molecule type" value="Genomic_DNA"/>
</dbReference>
<evidence type="ECO:0000313" key="3">
    <source>
        <dbReference type="Proteomes" id="UP000199427"/>
    </source>
</evidence>
<sequence length="273" mass="31378">MLCYHWDEQIKEVGDFLFLTFADLSAWFLIAVVVVIIVNVIKYKSGLKRFDWLVLALLVMTNVVFLILSNFDLYAFNMLWKQFLVLTISAVILNYFFNLSIESRMSEKGKEIEWQEDQKIVRSLLIVGSIGLFGFLVYTIWYTTPTQIDKSLEGIHFQLEDPDTEEMVMIEIEGELERTIKGGGFFEGELTIQGSETTIPQDDMKVNIDYRDNEEGMLLYFSDEDTHLAGNIFVHNDFEQVVIHDENGSIVAAPARDQDEALDLARDLTGDEI</sequence>
<organism evidence="2 3">
    <name type="scientific">Piscibacillus halophilus</name>
    <dbReference type="NCBI Taxonomy" id="571933"/>
    <lineage>
        <taxon>Bacteria</taxon>
        <taxon>Bacillati</taxon>
        <taxon>Bacillota</taxon>
        <taxon>Bacilli</taxon>
        <taxon>Bacillales</taxon>
        <taxon>Bacillaceae</taxon>
        <taxon>Piscibacillus</taxon>
    </lineage>
</organism>
<keyword evidence="1" id="KW-0812">Transmembrane</keyword>
<feature type="transmembrane region" description="Helical" evidence="1">
    <location>
        <begin position="121"/>
        <end position="141"/>
    </location>
</feature>
<evidence type="ECO:0000313" key="2">
    <source>
        <dbReference type="EMBL" id="SEQ32895.1"/>
    </source>
</evidence>
<evidence type="ECO:0000256" key="1">
    <source>
        <dbReference type="SAM" id="Phobius"/>
    </source>
</evidence>